<name>A0A8K0SIE2_9HYPO</name>
<dbReference type="EMBL" id="JAGPNK010000025">
    <property type="protein sequence ID" value="KAH7304137.1"/>
    <property type="molecule type" value="Genomic_DNA"/>
</dbReference>
<reference evidence="2" key="1">
    <citation type="journal article" date="2021" name="Nat. Commun.">
        <title>Genetic determinants of endophytism in the Arabidopsis root mycobiome.</title>
        <authorList>
            <person name="Mesny F."/>
            <person name="Miyauchi S."/>
            <person name="Thiergart T."/>
            <person name="Pickel B."/>
            <person name="Atanasova L."/>
            <person name="Karlsson M."/>
            <person name="Huettel B."/>
            <person name="Barry K.W."/>
            <person name="Haridas S."/>
            <person name="Chen C."/>
            <person name="Bauer D."/>
            <person name="Andreopoulos W."/>
            <person name="Pangilinan J."/>
            <person name="LaButti K."/>
            <person name="Riley R."/>
            <person name="Lipzen A."/>
            <person name="Clum A."/>
            <person name="Drula E."/>
            <person name="Henrissat B."/>
            <person name="Kohler A."/>
            <person name="Grigoriev I.V."/>
            <person name="Martin F.M."/>
            <person name="Hacquard S."/>
        </authorList>
    </citation>
    <scope>NUCLEOTIDE SEQUENCE</scope>
    <source>
        <strain evidence="2">MPI-CAGE-CH-0235</strain>
    </source>
</reference>
<comment type="caution">
    <text evidence="2">The sequence shown here is derived from an EMBL/GenBank/DDBJ whole genome shotgun (WGS) entry which is preliminary data.</text>
</comment>
<dbReference type="Gene3D" id="1.25.40.10">
    <property type="entry name" value="Tetratricopeptide repeat domain"/>
    <property type="match status" value="1"/>
</dbReference>
<sequence>MSDLVSLTRDNEASESELEGILQSIKNTIGQDIPNSTLLGLIKEVLMDEGENDRDLDFVQVVEGSADEVARDAEVDIFKLINEGSREDIDVAIAICQHLDENLPPEYQERVSPSDKLVTSLIEYGYKEKGSRYALISAVGLAKQLYESDSTQKDDTLRSYRATNYGAALGQLYQESGECERLYKSASLNEEAVSASLLASSIINSPKGTVIQSLSPEVNIVNSLAASLVDLFALKGSLDHLNRSIDIMERLVTAVTDPEWSDVRAEWLGNLATSLHRRYELGEPIFRGDLDQAILWTRKALDISAAEPGRRASLCTLAHLLGRRASDTKCLDTLNEAIGILREAMSQYQYPMDIELRVSLAMRIFQRSETVRDRSQTANDLGEAIALAGALLEDIPDDHSQRPHVQNFLGLFHYARFCQFGGSSNAVSALEYFKRALNSPSYPSVFRRVQAGRMMLRLCCDTGRWSEAYRAACDATRLIPKLSSQAIHNRDKERLLSADDIVGFGSDGAAAALNAGENGYAALRLLELARGSLASSILELRADASVLRGKHPELAHKFVELQNQLQDGVSNSLVRRHSASAEFDDLLDEIRKKPGFEGFMLPPGEEDVLEVARDGPVVVLCASTYRGVDAILVEQQGVSILHLECTLQDLETKSSDPKNLQFLKWLWEAISKPILVKLKLMGHSSGEALPRIWWIPTGILSRLPLHAAGHHSAGCTENVMDHAVSSYSSSIKALLQVRRSSRRPVEPKDSKALLIAMRNTPEQGSLPHAAKETDMIRSHLMNKQFRQIEHYGESSLKINVLFHLKTCDVFHFAGHGMENVFDPLKSTLLLHDWKESPLTVECILEQNLHEKRPFLAYLSACKTGSTTQIRFYDESIHLIGAYQLAGFRHVIGTLWSVDDEVSSQIAMATYNQMLSTGEMTDDSVSRSLHRAARQLRDDSQRKRAEGHEAYPRDVVLEDSDEDIRDKREWGWIPFVHYGL</sequence>
<gene>
    <name evidence="2" type="ORF">B0I35DRAFT_445575</name>
</gene>
<proteinExistence type="predicted"/>
<evidence type="ECO:0000313" key="2">
    <source>
        <dbReference type="EMBL" id="KAH7304137.1"/>
    </source>
</evidence>
<protein>
    <submittedName>
        <fullName evidence="2">CHAT domain-containing protein</fullName>
    </submittedName>
</protein>
<evidence type="ECO:0000313" key="3">
    <source>
        <dbReference type="Proteomes" id="UP000813444"/>
    </source>
</evidence>
<dbReference type="InterPro" id="IPR024983">
    <property type="entry name" value="CHAT_dom"/>
</dbReference>
<dbReference type="Pfam" id="PF12770">
    <property type="entry name" value="CHAT"/>
    <property type="match status" value="1"/>
</dbReference>
<accession>A0A8K0SIE2</accession>
<keyword evidence="3" id="KW-1185">Reference proteome</keyword>
<dbReference type="OrthoDB" id="9991317at2759"/>
<dbReference type="AlphaFoldDB" id="A0A8K0SIE2"/>
<feature type="domain" description="CHAT" evidence="1">
    <location>
        <begin position="662"/>
        <end position="977"/>
    </location>
</feature>
<dbReference type="Proteomes" id="UP000813444">
    <property type="component" value="Unassembled WGS sequence"/>
</dbReference>
<dbReference type="InterPro" id="IPR011990">
    <property type="entry name" value="TPR-like_helical_dom_sf"/>
</dbReference>
<evidence type="ECO:0000259" key="1">
    <source>
        <dbReference type="Pfam" id="PF12770"/>
    </source>
</evidence>
<organism evidence="2 3">
    <name type="scientific">Stachybotrys elegans</name>
    <dbReference type="NCBI Taxonomy" id="80388"/>
    <lineage>
        <taxon>Eukaryota</taxon>
        <taxon>Fungi</taxon>
        <taxon>Dikarya</taxon>
        <taxon>Ascomycota</taxon>
        <taxon>Pezizomycotina</taxon>
        <taxon>Sordariomycetes</taxon>
        <taxon>Hypocreomycetidae</taxon>
        <taxon>Hypocreales</taxon>
        <taxon>Stachybotryaceae</taxon>
        <taxon>Stachybotrys</taxon>
    </lineage>
</organism>